<reference evidence="1 2" key="2">
    <citation type="submission" date="2018-10" db="EMBL/GenBank/DDBJ databases">
        <authorList>
            <consortium name="Pathogen Informatics"/>
        </authorList>
    </citation>
    <scope>NUCLEOTIDE SEQUENCE [LARGE SCALE GENOMIC DNA]</scope>
</reference>
<dbReference type="Proteomes" id="UP000274131">
    <property type="component" value="Unassembled WGS sequence"/>
</dbReference>
<proteinExistence type="predicted"/>
<dbReference type="EMBL" id="UXUI01008765">
    <property type="protein sequence ID" value="VDD92328.1"/>
    <property type="molecule type" value="Genomic_DNA"/>
</dbReference>
<keyword evidence="2" id="KW-1185">Reference proteome</keyword>
<protein>
    <submittedName>
        <fullName evidence="3">SAM-dependent methyltransferase</fullName>
    </submittedName>
</protein>
<organism evidence="3">
    <name type="scientific">Enterobius vermicularis</name>
    <name type="common">Human pinworm</name>
    <dbReference type="NCBI Taxonomy" id="51028"/>
    <lineage>
        <taxon>Eukaryota</taxon>
        <taxon>Metazoa</taxon>
        <taxon>Ecdysozoa</taxon>
        <taxon>Nematoda</taxon>
        <taxon>Chromadorea</taxon>
        <taxon>Rhabditida</taxon>
        <taxon>Spirurina</taxon>
        <taxon>Oxyuridomorpha</taxon>
        <taxon>Oxyuroidea</taxon>
        <taxon>Oxyuridae</taxon>
        <taxon>Enterobius</taxon>
    </lineage>
</organism>
<evidence type="ECO:0000313" key="2">
    <source>
        <dbReference type="Proteomes" id="UP000274131"/>
    </source>
</evidence>
<dbReference type="WBParaSite" id="EVEC_0000757701-mRNA-1">
    <property type="protein sequence ID" value="EVEC_0000757701-mRNA-1"/>
    <property type="gene ID" value="EVEC_0000757701"/>
</dbReference>
<accession>A0A0N4VAR1</accession>
<name>A0A0N4VAR1_ENTVE</name>
<dbReference type="AlphaFoldDB" id="A0A0N4VAR1"/>
<sequence>MLIREGNVNGERLIQLSSSKEVATWLRTALGFDSCNPNNTYYDYYAQQFGYAKFADTPHCKWIRFVFGDADED</sequence>
<reference evidence="3" key="1">
    <citation type="submission" date="2017-02" db="UniProtKB">
        <authorList>
            <consortium name="WormBaseParasite"/>
        </authorList>
    </citation>
    <scope>IDENTIFICATION</scope>
</reference>
<gene>
    <name evidence="1" type="ORF">EVEC_LOCUS7079</name>
</gene>
<evidence type="ECO:0000313" key="1">
    <source>
        <dbReference type="EMBL" id="VDD92328.1"/>
    </source>
</evidence>
<evidence type="ECO:0000313" key="3">
    <source>
        <dbReference type="WBParaSite" id="EVEC_0000757701-mRNA-1"/>
    </source>
</evidence>